<accession>A0A7W7ZCA7</accession>
<name>A0A7W7ZCA7_9BACT</name>
<feature type="signal peptide" evidence="4">
    <location>
        <begin position="1"/>
        <end position="30"/>
    </location>
</feature>
<evidence type="ECO:0000256" key="2">
    <source>
        <dbReference type="ARBA" id="ARBA00023136"/>
    </source>
</evidence>
<dbReference type="EMBL" id="JACHIP010000002">
    <property type="protein sequence ID" value="MBB5057261.1"/>
    <property type="molecule type" value="Genomic_DNA"/>
</dbReference>
<evidence type="ECO:0000259" key="5">
    <source>
        <dbReference type="Pfam" id="PF25183"/>
    </source>
</evidence>
<dbReference type="GO" id="GO:0009279">
    <property type="term" value="C:cell outer membrane"/>
    <property type="evidence" value="ECO:0007669"/>
    <property type="project" value="UniProtKB-SubCell"/>
</dbReference>
<evidence type="ECO:0000256" key="1">
    <source>
        <dbReference type="ARBA" id="ARBA00004442"/>
    </source>
</evidence>
<keyword evidence="3" id="KW-0998">Cell outer membrane</keyword>
<keyword evidence="7" id="KW-1185">Reference proteome</keyword>
<dbReference type="InterPro" id="IPR036942">
    <property type="entry name" value="Beta-barrel_TonB_sf"/>
</dbReference>
<dbReference type="RefSeq" id="WP_184215870.1">
    <property type="nucleotide sequence ID" value="NZ_JACHIP010000002.1"/>
</dbReference>
<comment type="subcellular location">
    <subcellularLocation>
        <location evidence="1">Cell outer membrane</location>
    </subcellularLocation>
</comment>
<dbReference type="Gene3D" id="2.60.40.1120">
    <property type="entry name" value="Carboxypeptidase-like, regulatory domain"/>
    <property type="match status" value="1"/>
</dbReference>
<dbReference type="Proteomes" id="UP000540989">
    <property type="component" value="Unassembled WGS sequence"/>
</dbReference>
<keyword evidence="2" id="KW-0472">Membrane</keyword>
<evidence type="ECO:0000313" key="6">
    <source>
        <dbReference type="EMBL" id="MBB5057261.1"/>
    </source>
</evidence>
<sequence>MFRSIFTLRPAVFALVTLALIGAPATRVHAQAGQATLSGSITDPSGAIVPGAKITLIQESSKVQRTATSNNSGAFNFVAIPPDTYDIMVSAAGFRPARQNGIAVHINDQLDLPKIPLSIASSDITVTVTTDTDNVTPTTSGEQSYTLTAKQIQNLNIESRSAIELLDLIPGASNTGNFTGSYNREQAGFGQNSSTYTVNGNRFDQVQIVSDGAPVTDLNTAGAAAVTPNVDMISEAKVETSAFSSVQPNGPIVFETQTKSGGSQYHGEAYMTARNSVFNSNDAYNKQLGLPRANSSFYYPGVNIGGPVMFPHSSFNKNRDKLFFFAAAEFTQQHVDLGAQAALVPTAAMRQGLFTPAELGAIAGSTYRHFYQSNQPCTGNYYNSPSCQNGTLNAAAVDPGGLILLNAFPLPNADPSKNTAGNNLITDLVTSDPRNQENLKLDYSISERIHLSGRFNHENENVPAPYGPYNTVNFAKIPYPADQIGRNASNSLNFNLVNTITQSLTNELSVAYTRFNLRINIDDPAAVSRTGLAYPYANLYPGSDILPNVSFSSTPGLYIPGGEAPPFNTVQNTTTITDGVTKVLGRHILRFGFYDVYAAYNNQTTGNDNGTVSAGTYVAGSTGNEFADLYVGRIAGYAQSSQNIMAHMINKRFDFYGQDTWKIGSRLTVNYGARLDHIAWWFDKDGKIAVFNPAAYDATAPITAYSGMQTHATNSAIPISGAKPLSFQFAPSAGFAYDLNGTGKTIVRGGFGTNYYVDPGTNAFSAVGAPPNLKVFSYYTGSGTPLTLASASAIDPASNPGVVYGSASPTDHHPAVTYSWNLAVARNLPQAIHVEASYVGNTTRHLNGYSTLNTVPLGSETTVNDGGPYFGGNYYQQLNRTYKSFGDIGVNLHNLSSNYNSLQFTASRSKGWFNAWLTYTYGKALAYNCEDTFDEHNCYNPAPFDRSQAVNVSYYLLLPHVSQKYLGNSKLGNAALDGWKISGIEQYGSGSPFTDIAQNGVLHNEYGGNQVIGIYGTYPANVIPAAAGSTATVTISGDSVAGTPDEAAVPIVTCNPAKGLKAHQYFNPSCFTAPYEGHNGTFRLPYIHGPAYFNDELGIFKEFKMRESSRLEIRAQSFNFLNRGFDNYQPFDTNLYMGFSNIGIAPDNASSAGVTSTRTGHRSFQFAAKYYF</sequence>
<feature type="domain" description="TonB-dependent transporter Oar-like beta-barrel" evidence="5">
    <location>
        <begin position="258"/>
        <end position="1165"/>
    </location>
</feature>
<dbReference type="InterPro" id="IPR013784">
    <property type="entry name" value="Carb-bd-like_fold"/>
</dbReference>
<dbReference type="Pfam" id="PF13620">
    <property type="entry name" value="CarboxypepD_reg"/>
    <property type="match status" value="1"/>
</dbReference>
<dbReference type="SUPFAM" id="SSF49452">
    <property type="entry name" value="Starch-binding domain-like"/>
    <property type="match status" value="1"/>
</dbReference>
<reference evidence="6 7" key="1">
    <citation type="submission" date="2020-08" db="EMBL/GenBank/DDBJ databases">
        <title>Genomic Encyclopedia of Type Strains, Phase IV (KMG-V): Genome sequencing to study the core and pangenomes of soil and plant-associated prokaryotes.</title>
        <authorList>
            <person name="Whitman W."/>
        </authorList>
    </citation>
    <scope>NUCLEOTIDE SEQUENCE [LARGE SCALE GENOMIC DNA]</scope>
    <source>
        <strain evidence="6 7">M8UP14</strain>
    </source>
</reference>
<evidence type="ECO:0000313" key="7">
    <source>
        <dbReference type="Proteomes" id="UP000540989"/>
    </source>
</evidence>
<dbReference type="AlphaFoldDB" id="A0A7W7ZCA7"/>
<dbReference type="SUPFAM" id="SSF56935">
    <property type="entry name" value="Porins"/>
    <property type="match status" value="1"/>
</dbReference>
<evidence type="ECO:0000256" key="3">
    <source>
        <dbReference type="ARBA" id="ARBA00023237"/>
    </source>
</evidence>
<dbReference type="InterPro" id="IPR057601">
    <property type="entry name" value="Oar-like_b-barrel"/>
</dbReference>
<feature type="chain" id="PRO_5031014286" description="TonB-dependent transporter Oar-like beta-barrel domain-containing protein" evidence="4">
    <location>
        <begin position="31"/>
        <end position="1172"/>
    </location>
</feature>
<proteinExistence type="predicted"/>
<gene>
    <name evidence="6" type="ORF">HDF16_001946</name>
</gene>
<dbReference type="Gene3D" id="2.40.170.20">
    <property type="entry name" value="TonB-dependent receptor, beta-barrel domain"/>
    <property type="match status" value="1"/>
</dbReference>
<organism evidence="6 7">
    <name type="scientific">Granulicella aggregans</name>
    <dbReference type="NCBI Taxonomy" id="474949"/>
    <lineage>
        <taxon>Bacteria</taxon>
        <taxon>Pseudomonadati</taxon>
        <taxon>Acidobacteriota</taxon>
        <taxon>Terriglobia</taxon>
        <taxon>Terriglobales</taxon>
        <taxon>Acidobacteriaceae</taxon>
        <taxon>Granulicella</taxon>
    </lineage>
</organism>
<dbReference type="Pfam" id="PF25183">
    <property type="entry name" value="OMP_b-brl_4"/>
    <property type="match status" value="1"/>
</dbReference>
<protein>
    <recommendedName>
        <fullName evidence="5">TonB-dependent transporter Oar-like beta-barrel domain-containing protein</fullName>
    </recommendedName>
</protein>
<evidence type="ECO:0000256" key="4">
    <source>
        <dbReference type="SAM" id="SignalP"/>
    </source>
</evidence>
<keyword evidence="4" id="KW-0732">Signal</keyword>
<dbReference type="GO" id="GO:0030246">
    <property type="term" value="F:carbohydrate binding"/>
    <property type="evidence" value="ECO:0007669"/>
    <property type="project" value="InterPro"/>
</dbReference>
<comment type="caution">
    <text evidence="6">The sequence shown here is derived from an EMBL/GenBank/DDBJ whole genome shotgun (WGS) entry which is preliminary data.</text>
</comment>